<dbReference type="PANTHER" id="PTHR11035">
    <property type="entry name" value="VERY-LONG-CHAIN (3R)-3-HYDROXYACYL-COA DEHYDRATASE"/>
    <property type="match status" value="1"/>
</dbReference>
<dbReference type="EMBL" id="QLNQ01000025">
    <property type="protein sequence ID" value="RCK62247.1"/>
    <property type="molecule type" value="Genomic_DNA"/>
</dbReference>
<feature type="transmembrane region" description="Helical" evidence="14">
    <location>
        <begin position="148"/>
        <end position="168"/>
    </location>
</feature>
<feature type="compositionally biased region" description="Polar residues" evidence="15">
    <location>
        <begin position="219"/>
        <end position="234"/>
    </location>
</feature>
<keyword evidence="6 14" id="KW-0812">Transmembrane</keyword>
<dbReference type="OrthoDB" id="46988at2759"/>
<keyword evidence="9 14" id="KW-0443">Lipid metabolism</keyword>
<evidence type="ECO:0000256" key="4">
    <source>
        <dbReference type="ARBA" id="ARBA00013122"/>
    </source>
</evidence>
<keyword evidence="12 14" id="KW-0456">Lyase</keyword>
<feature type="transmembrane region" description="Helical" evidence="14">
    <location>
        <begin position="12"/>
        <end position="39"/>
    </location>
</feature>
<dbReference type="Proteomes" id="UP000253472">
    <property type="component" value="Unassembled WGS sequence"/>
</dbReference>
<comment type="function">
    <text evidence="14">Catalyzes the third of the four reactions of the long-chain fatty acids elongation cycle. This endoplasmic reticulum-bound enzymatic process, allows the addition of two carbons to the chain of long- and very long-chain fatty acids/VLCFAs per cycle. This enzyme catalyzes the dehydration of the 3-hydroxyacyl-CoA intermediate into trans-2,3-enoyl-CoA, within each cycle of fatty acid elongation. Thereby, it participates to the production of VLCFAs of different chain lengths that are involved in multiple biological processes as precursors of membrane lipids and lipid mediators.</text>
</comment>
<feature type="region of interest" description="Disordered" evidence="15">
    <location>
        <begin position="219"/>
        <end position="242"/>
    </location>
</feature>
<evidence type="ECO:0000313" key="16">
    <source>
        <dbReference type="EMBL" id="RCK62247.1"/>
    </source>
</evidence>
<evidence type="ECO:0000256" key="2">
    <source>
        <dbReference type="ARBA" id="ARBA00005194"/>
    </source>
</evidence>
<feature type="transmembrane region" description="Helical" evidence="14">
    <location>
        <begin position="174"/>
        <end position="194"/>
    </location>
</feature>
<comment type="catalytic activity">
    <reaction evidence="13 14">
        <text>a very-long-chain (3R)-3-hydroxyacyl-CoA = a very-long-chain (2E)-enoyl-CoA + H2O</text>
        <dbReference type="Rhea" id="RHEA:45812"/>
        <dbReference type="ChEBI" id="CHEBI:15377"/>
        <dbReference type="ChEBI" id="CHEBI:83728"/>
        <dbReference type="ChEBI" id="CHEBI:85440"/>
        <dbReference type="EC" id="4.2.1.134"/>
    </reaction>
</comment>
<dbReference type="GO" id="GO:0030497">
    <property type="term" value="P:fatty acid elongation"/>
    <property type="evidence" value="ECO:0007669"/>
    <property type="project" value="TreeGrafter"/>
</dbReference>
<evidence type="ECO:0000256" key="7">
    <source>
        <dbReference type="ARBA" id="ARBA00022832"/>
    </source>
</evidence>
<dbReference type="Pfam" id="PF04387">
    <property type="entry name" value="PTPLA"/>
    <property type="match status" value="1"/>
</dbReference>
<dbReference type="STRING" id="5486.A0A367Y8W3"/>
<protein>
    <recommendedName>
        <fullName evidence="4 14">Very-long-chain (3R)-3-hydroxyacyl-CoA dehydratase</fullName>
        <ecNumber evidence="4 14">4.2.1.134</ecNumber>
    </recommendedName>
</protein>
<comment type="pathway">
    <text evidence="2 14">Lipid metabolism; fatty acid biosynthesis.</text>
</comment>
<evidence type="ECO:0000256" key="3">
    <source>
        <dbReference type="ARBA" id="ARBA00007811"/>
    </source>
</evidence>
<organism evidence="16 17">
    <name type="scientific">Candida viswanathii</name>
    <dbReference type="NCBI Taxonomy" id="5486"/>
    <lineage>
        <taxon>Eukaryota</taxon>
        <taxon>Fungi</taxon>
        <taxon>Dikarya</taxon>
        <taxon>Ascomycota</taxon>
        <taxon>Saccharomycotina</taxon>
        <taxon>Pichiomycetes</taxon>
        <taxon>Debaryomycetaceae</taxon>
        <taxon>Candida/Lodderomyces clade</taxon>
        <taxon>Candida</taxon>
    </lineage>
</organism>
<evidence type="ECO:0000313" key="17">
    <source>
        <dbReference type="Proteomes" id="UP000253472"/>
    </source>
</evidence>
<keyword evidence="17" id="KW-1185">Reference proteome</keyword>
<dbReference type="GO" id="GO:0102158">
    <property type="term" value="F:very-long-chain (3R)-3-hydroxyacyl-CoA dehydratase activity"/>
    <property type="evidence" value="ECO:0007669"/>
    <property type="project" value="UniProtKB-EC"/>
</dbReference>
<evidence type="ECO:0000256" key="12">
    <source>
        <dbReference type="ARBA" id="ARBA00023239"/>
    </source>
</evidence>
<evidence type="ECO:0000256" key="5">
    <source>
        <dbReference type="ARBA" id="ARBA00022516"/>
    </source>
</evidence>
<feature type="transmembrane region" description="Helical" evidence="14">
    <location>
        <begin position="108"/>
        <end position="128"/>
    </location>
</feature>
<evidence type="ECO:0000256" key="13">
    <source>
        <dbReference type="ARBA" id="ARBA00036671"/>
    </source>
</evidence>
<keyword evidence="14" id="KW-0256">Endoplasmic reticulum</keyword>
<keyword evidence="8 14" id="KW-1133">Transmembrane helix</keyword>
<keyword evidence="10 14" id="KW-0472">Membrane</keyword>
<feature type="transmembrane region" description="Helical" evidence="14">
    <location>
        <begin position="51"/>
        <end position="70"/>
    </location>
</feature>
<comment type="similarity">
    <text evidence="3 14">Belongs to the very long-chain fatty acids dehydratase HACD family.</text>
</comment>
<reference evidence="16 17" key="1">
    <citation type="submission" date="2018-06" db="EMBL/GenBank/DDBJ databases">
        <title>Whole genome sequencing of Candida tropicalis (genome annotated by CSBL at Korea University).</title>
        <authorList>
            <person name="Ahn J."/>
        </authorList>
    </citation>
    <scope>NUCLEOTIDE SEQUENCE [LARGE SCALE GENOMIC DNA]</scope>
    <source>
        <strain evidence="16 17">ATCC 20962</strain>
    </source>
</reference>
<evidence type="ECO:0000256" key="11">
    <source>
        <dbReference type="ARBA" id="ARBA00023160"/>
    </source>
</evidence>
<comment type="subcellular location">
    <subcellularLocation>
        <location evidence="14">Endoplasmic reticulum membrane</location>
        <topology evidence="14">Multi-pass membrane protein</topology>
    </subcellularLocation>
    <subcellularLocation>
        <location evidence="1">Membrane</location>
        <topology evidence="1">Multi-pass membrane protein</topology>
    </subcellularLocation>
</comment>
<dbReference type="UniPathway" id="UPA00094"/>
<name>A0A367Y8W3_9ASCO</name>
<gene>
    <name evidence="16" type="primary">PAS2_1</name>
    <name evidence="16" type="ORF">Cantr_09256</name>
</gene>
<feature type="transmembrane region" description="Helical" evidence="14">
    <location>
        <begin position="77"/>
        <end position="96"/>
    </location>
</feature>
<dbReference type="AlphaFoldDB" id="A0A367Y8W3"/>
<keyword evidence="11 14" id="KW-0275">Fatty acid biosynthesis</keyword>
<evidence type="ECO:0000256" key="9">
    <source>
        <dbReference type="ARBA" id="ARBA00023098"/>
    </source>
</evidence>
<dbReference type="EC" id="4.2.1.134" evidence="4 14"/>
<accession>A0A367Y8W3</accession>
<evidence type="ECO:0000256" key="6">
    <source>
        <dbReference type="ARBA" id="ARBA00022692"/>
    </source>
</evidence>
<dbReference type="PANTHER" id="PTHR11035:SF3">
    <property type="entry name" value="VERY-LONG-CHAIN (3R)-3-HYDROXYACYL-COA DEHYDRATASE"/>
    <property type="match status" value="1"/>
</dbReference>
<keyword evidence="5 14" id="KW-0444">Lipid biosynthesis</keyword>
<evidence type="ECO:0000256" key="15">
    <source>
        <dbReference type="SAM" id="MobiDB-lite"/>
    </source>
</evidence>
<evidence type="ECO:0000256" key="1">
    <source>
        <dbReference type="ARBA" id="ARBA00004141"/>
    </source>
</evidence>
<sequence length="242" mass="28137">MPELYPLPFNEQFVFFYNIVAATLWFCCFARFLILLPLVGRRFLPGGIADFFHVVALLPLIGSIVVKFALKRAWKRSNLWSLLNGIKMAWLCYGVIFPHPRIARHTSYSILISAWCVQYIIHYSYFAFKVKTKRSPLFLLWLEYNNFYFTYPFALAAEMILLFLSLGFVEEDLVYDYAIRAVFLSYIPVAYFAWSHLQKRKQVKYTDVMKKRNAALARNAQQGGADSSTTATSVELRDLQTN</sequence>
<proteinExistence type="inferred from homology"/>
<dbReference type="InterPro" id="IPR007482">
    <property type="entry name" value="Tyr_Pase-like_PTPLA"/>
</dbReference>
<evidence type="ECO:0000256" key="8">
    <source>
        <dbReference type="ARBA" id="ARBA00022989"/>
    </source>
</evidence>
<dbReference type="GO" id="GO:0042761">
    <property type="term" value="P:very long-chain fatty acid biosynthetic process"/>
    <property type="evidence" value="ECO:0007669"/>
    <property type="project" value="TreeGrafter"/>
</dbReference>
<evidence type="ECO:0000256" key="14">
    <source>
        <dbReference type="RuleBase" id="RU363109"/>
    </source>
</evidence>
<dbReference type="GO" id="GO:0030148">
    <property type="term" value="P:sphingolipid biosynthetic process"/>
    <property type="evidence" value="ECO:0007669"/>
    <property type="project" value="TreeGrafter"/>
</dbReference>
<keyword evidence="7 14" id="KW-0276">Fatty acid metabolism</keyword>
<comment type="caution">
    <text evidence="16">The sequence shown here is derived from an EMBL/GenBank/DDBJ whole genome shotgun (WGS) entry which is preliminary data.</text>
</comment>
<dbReference type="GO" id="GO:0005789">
    <property type="term" value="C:endoplasmic reticulum membrane"/>
    <property type="evidence" value="ECO:0007669"/>
    <property type="project" value="UniProtKB-SubCell"/>
</dbReference>
<evidence type="ECO:0000256" key="10">
    <source>
        <dbReference type="ARBA" id="ARBA00023136"/>
    </source>
</evidence>